<keyword evidence="10" id="KW-1185">Reference proteome</keyword>
<dbReference type="Proteomes" id="UP000322887">
    <property type="component" value="Chromosome"/>
</dbReference>
<evidence type="ECO:0000256" key="4">
    <source>
        <dbReference type="ARBA" id="ARBA00022960"/>
    </source>
</evidence>
<dbReference type="HAMAP" id="MF_02207">
    <property type="entry name" value="MreB"/>
    <property type="match status" value="1"/>
</dbReference>
<comment type="function">
    <text evidence="6">Forms membrane-associated dynamic filaments that are essential for cell shape determination. Acts by regulating cell wall synthesis and cell elongation, and thus cell shape. A feedback loop between cell geometry and MreB localization may maintain elongated cell shape by targeting cell wall growth to regions of negative cell wall curvature.</text>
</comment>
<dbReference type="InterPro" id="IPR043129">
    <property type="entry name" value="ATPase_NBD"/>
</dbReference>
<feature type="binding site" evidence="6">
    <location>
        <begin position="167"/>
        <end position="169"/>
    </location>
    <ligand>
        <name>ATP</name>
        <dbReference type="ChEBI" id="CHEBI:30616"/>
    </ligand>
</feature>
<dbReference type="PRINTS" id="PR01652">
    <property type="entry name" value="SHAPEPROTEIN"/>
</dbReference>
<keyword evidence="4 6" id="KW-0133">Cell shape</keyword>
<dbReference type="PANTHER" id="PTHR42749:SF1">
    <property type="entry name" value="CELL SHAPE-DETERMINING PROTEIN MREB"/>
    <property type="match status" value="1"/>
</dbReference>
<evidence type="ECO:0000256" key="2">
    <source>
        <dbReference type="ARBA" id="ARBA00022741"/>
    </source>
</evidence>
<evidence type="ECO:0000256" key="5">
    <source>
        <dbReference type="ARBA" id="ARBA00023458"/>
    </source>
</evidence>
<keyword evidence="3 6" id="KW-0067">ATP-binding</keyword>
<dbReference type="NCBIfam" id="NF010539">
    <property type="entry name" value="PRK13927.1"/>
    <property type="match status" value="1"/>
</dbReference>
<dbReference type="GO" id="GO:0000902">
    <property type="term" value="P:cell morphogenesis"/>
    <property type="evidence" value="ECO:0007669"/>
    <property type="project" value="InterPro"/>
</dbReference>
<dbReference type="GeneID" id="98645227"/>
<dbReference type="InterPro" id="IPR004753">
    <property type="entry name" value="MreB"/>
</dbReference>
<dbReference type="Proteomes" id="UP000263642">
    <property type="component" value="Unassembled WGS sequence"/>
</dbReference>
<evidence type="ECO:0000313" key="8">
    <source>
        <dbReference type="EMBL" id="QEG14712.1"/>
    </source>
</evidence>
<feature type="binding site" evidence="6">
    <location>
        <begin position="215"/>
        <end position="218"/>
    </location>
    <ligand>
        <name>ATP</name>
        <dbReference type="ChEBI" id="CHEBI:30616"/>
    </ligand>
</feature>
<dbReference type="InterPro" id="IPR056546">
    <property type="entry name" value="MreB_MamK-like"/>
</dbReference>
<evidence type="ECO:0000256" key="1">
    <source>
        <dbReference type="ARBA" id="ARBA00022490"/>
    </source>
</evidence>
<reference evidence="8 10" key="2">
    <citation type="submission" date="2019-08" db="EMBL/GenBank/DDBJ databases">
        <title>Deep-cultivation of Planctomycetes and their phenomic and genomic characterization uncovers novel biology.</title>
        <authorList>
            <person name="Wiegand S."/>
            <person name="Jogler M."/>
            <person name="Boedeker C."/>
            <person name="Pinto D."/>
            <person name="Vollmers J."/>
            <person name="Rivas-Marin E."/>
            <person name="Kohn T."/>
            <person name="Peeters S.H."/>
            <person name="Heuer A."/>
            <person name="Rast P."/>
            <person name="Oberbeckmann S."/>
            <person name="Bunk B."/>
            <person name="Jeske O."/>
            <person name="Meyerdierks A."/>
            <person name="Storesund J.E."/>
            <person name="Kallscheuer N."/>
            <person name="Luecker S."/>
            <person name="Lage O.M."/>
            <person name="Pohl T."/>
            <person name="Merkel B.J."/>
            <person name="Hornburger P."/>
            <person name="Mueller R.-W."/>
            <person name="Bruemmer F."/>
            <person name="Labrenz M."/>
            <person name="Spormann A.M."/>
            <person name="Op den Camp H."/>
            <person name="Overmann J."/>
            <person name="Amann R."/>
            <person name="Jetten M.S.M."/>
            <person name="Mascher T."/>
            <person name="Medema M.H."/>
            <person name="Devos D.P."/>
            <person name="Kaster A.-K."/>
            <person name="Ovreas L."/>
            <person name="Rohde M."/>
            <person name="Galperin M.Y."/>
            <person name="Jogler C."/>
        </authorList>
    </citation>
    <scope>NUCLEOTIDE SEQUENCE [LARGE SCALE GENOMIC DNA]</scope>
    <source>
        <strain evidence="8 10">DSM 8797</strain>
    </source>
</reference>
<keyword evidence="2 6" id="KW-0547">Nucleotide-binding</keyword>
<comment type="similarity">
    <text evidence="5 6">Belongs to the FtsA/MreB family.</text>
</comment>
<accession>A0A3D3R8Z7</accession>
<dbReference type="EMBL" id="CP042910">
    <property type="protein sequence ID" value="QEG14712.1"/>
    <property type="molecule type" value="Genomic_DNA"/>
</dbReference>
<dbReference type="GO" id="GO:0005737">
    <property type="term" value="C:cytoplasm"/>
    <property type="evidence" value="ECO:0007669"/>
    <property type="project" value="UniProtKB-SubCell"/>
</dbReference>
<evidence type="ECO:0000313" key="10">
    <source>
        <dbReference type="Proteomes" id="UP000322887"/>
    </source>
</evidence>
<dbReference type="EMBL" id="DQAY01000097">
    <property type="protein sequence ID" value="HCO24487.1"/>
    <property type="molecule type" value="Genomic_DNA"/>
</dbReference>
<proteinExistence type="inferred from homology"/>
<evidence type="ECO:0000313" key="7">
    <source>
        <dbReference type="EMBL" id="HCO24487.1"/>
    </source>
</evidence>
<protein>
    <recommendedName>
        <fullName evidence="6">Cell shape-determining protein MreB</fullName>
    </recommendedName>
</protein>
<evidence type="ECO:0000256" key="6">
    <source>
        <dbReference type="HAMAP-Rule" id="MF_02207"/>
    </source>
</evidence>
<dbReference type="AlphaFoldDB" id="A0A3D3R8Z7"/>
<reference evidence="7 9" key="1">
    <citation type="journal article" date="2018" name="Nat. Biotechnol.">
        <title>A standardized bacterial taxonomy based on genome phylogeny substantially revises the tree of life.</title>
        <authorList>
            <person name="Parks D.H."/>
            <person name="Chuvochina M."/>
            <person name="Waite D.W."/>
            <person name="Rinke C."/>
            <person name="Skarshewski A."/>
            <person name="Chaumeil P.A."/>
            <person name="Hugenholtz P."/>
        </authorList>
    </citation>
    <scope>NUCLEOTIDE SEQUENCE [LARGE SCALE GENOMIC DNA]</scope>
    <source>
        <strain evidence="7">UBA9375</strain>
    </source>
</reference>
<dbReference type="Gene3D" id="3.30.420.40">
    <property type="match status" value="3"/>
</dbReference>
<feature type="binding site" evidence="6">
    <location>
        <begin position="295"/>
        <end position="298"/>
    </location>
    <ligand>
        <name>ATP</name>
        <dbReference type="ChEBI" id="CHEBI:30616"/>
    </ligand>
</feature>
<name>A0A3D3R8Z7_9PLAN</name>
<feature type="binding site" evidence="6">
    <location>
        <begin position="19"/>
        <end position="21"/>
    </location>
    <ligand>
        <name>ATP</name>
        <dbReference type="ChEBI" id="CHEBI:30616"/>
    </ligand>
</feature>
<evidence type="ECO:0000256" key="3">
    <source>
        <dbReference type="ARBA" id="ARBA00022840"/>
    </source>
</evidence>
<dbReference type="GO" id="GO:0008360">
    <property type="term" value="P:regulation of cell shape"/>
    <property type="evidence" value="ECO:0007669"/>
    <property type="project" value="UniProtKB-UniRule"/>
</dbReference>
<dbReference type="CDD" id="cd10225">
    <property type="entry name" value="ASKHA_NBD_MreB-like"/>
    <property type="match status" value="1"/>
</dbReference>
<comment type="subcellular location">
    <subcellularLocation>
        <location evidence="6">Cytoplasm</location>
    </subcellularLocation>
    <text evidence="6">Membrane-associated.</text>
</comment>
<keyword evidence="1 6" id="KW-0963">Cytoplasm</keyword>
<comment type="subunit">
    <text evidence="6">Forms polymers.</text>
</comment>
<dbReference type="GO" id="GO:0005524">
    <property type="term" value="F:ATP binding"/>
    <property type="evidence" value="ECO:0007669"/>
    <property type="project" value="UniProtKB-KW"/>
</dbReference>
<dbReference type="PANTHER" id="PTHR42749">
    <property type="entry name" value="CELL SHAPE-DETERMINING PROTEIN MREB"/>
    <property type="match status" value="1"/>
</dbReference>
<gene>
    <name evidence="6 8" type="primary">mreB</name>
    <name evidence="7" type="ORF">DIT97_16175</name>
    <name evidence="8" type="ORF">GmarT_05480</name>
</gene>
<dbReference type="RefSeq" id="WP_002649119.1">
    <property type="nucleotide sequence ID" value="NZ_CAXAST010000011.1"/>
</dbReference>
<evidence type="ECO:0000313" key="9">
    <source>
        <dbReference type="Proteomes" id="UP000263642"/>
    </source>
</evidence>
<dbReference type="Pfam" id="PF06723">
    <property type="entry name" value="MreB_Mbl"/>
    <property type="match status" value="1"/>
</dbReference>
<organism evidence="7 9">
    <name type="scientific">Gimesia maris</name>
    <dbReference type="NCBI Taxonomy" id="122"/>
    <lineage>
        <taxon>Bacteria</taxon>
        <taxon>Pseudomonadati</taxon>
        <taxon>Planctomycetota</taxon>
        <taxon>Planctomycetia</taxon>
        <taxon>Planctomycetales</taxon>
        <taxon>Planctomycetaceae</taxon>
        <taxon>Gimesia</taxon>
    </lineage>
</organism>
<dbReference type="SUPFAM" id="SSF53067">
    <property type="entry name" value="Actin-like ATPase domain"/>
    <property type="match status" value="2"/>
</dbReference>
<accession>A0A517X5J0</accession>
<dbReference type="NCBIfam" id="TIGR00904">
    <property type="entry name" value="mreB"/>
    <property type="match status" value="1"/>
</dbReference>
<sequence length="349" mass="37596">MLHRLRQWLCPDLAIDLGTANTIVAIQGEGIALDEPSVVALHKGSRKILGKGTAVGKLAKQMLGRTPDSIIAVRPLKEGVITDFELCEAMLRYFIHKARHHSRGLRPRVVIAVPGSITPVEKRAVFNSAERAGAGRVYLIEESKAAGIGAGLPISEPMASMVCDIGGGTTEVAIMSMGDTVVSNSVRIGGDRCDEAIVEYMKQHYSLRIGVQTAEDLKLELGSAYPLEQELTGEVKGLDIISSIPRKAIVTSEELRDALHGPLESVLNCCKQTIEQCKPELVADLADNGLVLTGGGALLRGLAYYMSEQLGIPVRVDEDPLRTVARGTAICLEHLSQWRHAFDNGDGDF</sequence>